<evidence type="ECO:0000259" key="1">
    <source>
        <dbReference type="PROSITE" id="PS50943"/>
    </source>
</evidence>
<dbReference type="PROSITE" id="PS50943">
    <property type="entry name" value="HTH_CROC1"/>
    <property type="match status" value="1"/>
</dbReference>
<keyword evidence="3" id="KW-1185">Reference proteome</keyword>
<gene>
    <name evidence="2" type="ORF">DFR50_13149</name>
</gene>
<reference evidence="2 3" key="1">
    <citation type="submission" date="2018-06" db="EMBL/GenBank/DDBJ databases">
        <title>Genomic Encyclopedia of Type Strains, Phase IV (KMG-IV): sequencing the most valuable type-strain genomes for metagenomic binning, comparative biology and taxonomic classification.</title>
        <authorList>
            <person name="Goeker M."/>
        </authorList>
    </citation>
    <scope>NUCLEOTIDE SEQUENCE [LARGE SCALE GENOMIC DNA]</scope>
    <source>
        <strain evidence="2 3">DSM 24875</strain>
    </source>
</reference>
<dbReference type="RefSeq" id="WP_170153357.1">
    <property type="nucleotide sequence ID" value="NZ_QNRK01000031.1"/>
</dbReference>
<organism evidence="2 3">
    <name type="scientific">Roseiarcus fermentans</name>
    <dbReference type="NCBI Taxonomy" id="1473586"/>
    <lineage>
        <taxon>Bacteria</taxon>
        <taxon>Pseudomonadati</taxon>
        <taxon>Pseudomonadota</taxon>
        <taxon>Alphaproteobacteria</taxon>
        <taxon>Hyphomicrobiales</taxon>
        <taxon>Roseiarcaceae</taxon>
        <taxon>Roseiarcus</taxon>
    </lineage>
</organism>
<dbReference type="InterPro" id="IPR001387">
    <property type="entry name" value="Cro/C1-type_HTH"/>
</dbReference>
<evidence type="ECO:0000313" key="3">
    <source>
        <dbReference type="Proteomes" id="UP000253529"/>
    </source>
</evidence>
<evidence type="ECO:0000313" key="2">
    <source>
        <dbReference type="EMBL" id="RBP06429.1"/>
    </source>
</evidence>
<dbReference type="CDD" id="cd00093">
    <property type="entry name" value="HTH_XRE"/>
    <property type="match status" value="1"/>
</dbReference>
<dbReference type="Proteomes" id="UP000253529">
    <property type="component" value="Unassembled WGS sequence"/>
</dbReference>
<dbReference type="EMBL" id="QNRK01000031">
    <property type="protein sequence ID" value="RBP06429.1"/>
    <property type="molecule type" value="Genomic_DNA"/>
</dbReference>
<dbReference type="GO" id="GO:0003677">
    <property type="term" value="F:DNA binding"/>
    <property type="evidence" value="ECO:0007669"/>
    <property type="project" value="InterPro"/>
</dbReference>
<comment type="caution">
    <text evidence="2">The sequence shown here is derived from an EMBL/GenBank/DDBJ whole genome shotgun (WGS) entry which is preliminary data.</text>
</comment>
<dbReference type="AlphaFoldDB" id="A0A366EY44"/>
<dbReference type="Pfam" id="PF01381">
    <property type="entry name" value="HTH_3"/>
    <property type="match status" value="1"/>
</dbReference>
<sequence length="172" mass="20022">MTRTHFFKQTEEVRAPYHYKACGLDNIYLLNGYDIDEHDGERHVFVRNMEELHNAIGRHIVTKRKGLTGQDIRFLRNTLDMTQNELARELGNNAQSIARWEKGQVDIPGDAEKLLRVFFFAKLATADELAELRSLIIQDLTELDNMDERVTPIANFFLSDRWKEDSNMAMCC</sequence>
<name>A0A366EY44_9HYPH</name>
<dbReference type="Gene3D" id="1.10.260.40">
    <property type="entry name" value="lambda repressor-like DNA-binding domains"/>
    <property type="match status" value="1"/>
</dbReference>
<dbReference type="SUPFAM" id="SSF47413">
    <property type="entry name" value="lambda repressor-like DNA-binding domains"/>
    <property type="match status" value="1"/>
</dbReference>
<accession>A0A366EY44</accession>
<protein>
    <submittedName>
        <fullName evidence="2">Helix-turn-helix protein</fullName>
    </submittedName>
</protein>
<feature type="domain" description="HTH cro/C1-type" evidence="1">
    <location>
        <begin position="72"/>
        <end position="118"/>
    </location>
</feature>
<proteinExistence type="predicted"/>
<dbReference type="InterPro" id="IPR010982">
    <property type="entry name" value="Lambda_DNA-bd_dom_sf"/>
</dbReference>